<proteinExistence type="predicted"/>
<feature type="chain" id="PRO_5040721597" evidence="4">
    <location>
        <begin position="34"/>
        <end position="375"/>
    </location>
</feature>
<gene>
    <name evidence="6" type="ORF">LR394_04795</name>
</gene>
<evidence type="ECO:0000259" key="5">
    <source>
        <dbReference type="Pfam" id="PF07602"/>
    </source>
</evidence>
<feature type="domain" description="DUF1565" evidence="5">
    <location>
        <begin position="63"/>
        <end position="97"/>
    </location>
</feature>
<keyword evidence="2" id="KW-0964">Secreted</keyword>
<dbReference type="EMBL" id="JAJOMB010000002">
    <property type="protein sequence ID" value="MCD5310203.1"/>
    <property type="molecule type" value="Genomic_DNA"/>
</dbReference>
<feature type="signal peptide" evidence="4">
    <location>
        <begin position="1"/>
        <end position="33"/>
    </location>
</feature>
<dbReference type="PANTHER" id="PTHR40088">
    <property type="entry name" value="PECTATE LYASE (EUROFUNG)"/>
    <property type="match status" value="1"/>
</dbReference>
<comment type="subcellular location">
    <subcellularLocation>
        <location evidence="1">Secreted</location>
    </subcellularLocation>
</comment>
<dbReference type="PANTHER" id="PTHR40088:SF2">
    <property type="entry name" value="SECRETED SUGAR HYDROLASE"/>
    <property type="match status" value="1"/>
</dbReference>
<evidence type="ECO:0000313" key="7">
    <source>
        <dbReference type="Proteomes" id="UP001138997"/>
    </source>
</evidence>
<dbReference type="Pfam" id="PF07602">
    <property type="entry name" value="DUF1565"/>
    <property type="match status" value="1"/>
</dbReference>
<sequence length="375" mass="39013">MLTRRNPRALFLGLATAAASAAAAALMAAPSQAASAKTAPATSPAAGRTILVSSEGHDGTTRMAAGQRPLATITKAIKLAEPGDTILVKGGTYVGAAGYGARPGRRNAPIRLRAAAGERVVIKGTLQLENADYWQVSGINVTRNPADGRKEFLVKFDGGTGWSFLNAEVWGSIGVSNLMVSSSARNGVPRDYRIAGNCIHDNNAVGGAFMNFHNIYLMPGYNSGPGVIERNTMFNSENGAAVKAAGPSAATGAADVRIRRNTITRSAAGVIVGYASRRIEVRNNLIAQQVVRAPAGAKYVHNYNAAVIGNHVSGSGNKVVSTALSGFPRLINNTKDSRTPVKGALTRRLTPIYTAGVSCSGYKISGAAARYGRFS</sequence>
<dbReference type="PROSITE" id="PS51318">
    <property type="entry name" value="TAT"/>
    <property type="match status" value="1"/>
</dbReference>
<evidence type="ECO:0000256" key="2">
    <source>
        <dbReference type="ARBA" id="ARBA00022525"/>
    </source>
</evidence>
<dbReference type="SUPFAM" id="SSF51126">
    <property type="entry name" value="Pectin lyase-like"/>
    <property type="match status" value="1"/>
</dbReference>
<dbReference type="InterPro" id="IPR012334">
    <property type="entry name" value="Pectin_lyas_fold"/>
</dbReference>
<dbReference type="RefSeq" id="WP_231439130.1">
    <property type="nucleotide sequence ID" value="NZ_JAJOMB010000002.1"/>
</dbReference>
<evidence type="ECO:0000313" key="6">
    <source>
        <dbReference type="EMBL" id="MCD5310203.1"/>
    </source>
</evidence>
<dbReference type="InterPro" id="IPR006311">
    <property type="entry name" value="TAT_signal"/>
</dbReference>
<dbReference type="Gene3D" id="2.160.20.10">
    <property type="entry name" value="Single-stranded right-handed beta-helix, Pectin lyase-like"/>
    <property type="match status" value="1"/>
</dbReference>
<reference evidence="6" key="1">
    <citation type="submission" date="2021-11" db="EMBL/GenBank/DDBJ databases">
        <title>Streptomyces corallinus and Kineosporia corallina sp. nov., two new coral-derived marine actinobacteria.</title>
        <authorList>
            <person name="Buangrab K."/>
            <person name="Sutthacheep M."/>
            <person name="Yeemin T."/>
            <person name="Harunari E."/>
            <person name="Igarashi Y."/>
            <person name="Sripreechasak P."/>
            <person name="Kanchanasin P."/>
            <person name="Tanasupawat S."/>
            <person name="Phongsopitanun W."/>
        </authorList>
    </citation>
    <scope>NUCLEOTIDE SEQUENCE</scope>
    <source>
        <strain evidence="6">JCM 31032</strain>
    </source>
</reference>
<dbReference type="GO" id="GO:0005576">
    <property type="term" value="C:extracellular region"/>
    <property type="evidence" value="ECO:0007669"/>
    <property type="project" value="UniProtKB-SubCell"/>
</dbReference>
<keyword evidence="3 4" id="KW-0732">Signal</keyword>
<keyword evidence="7" id="KW-1185">Reference proteome</keyword>
<dbReference type="InterPro" id="IPR052052">
    <property type="entry name" value="Polysaccharide_Lyase_9"/>
</dbReference>
<dbReference type="Proteomes" id="UP001138997">
    <property type="component" value="Unassembled WGS sequence"/>
</dbReference>
<dbReference type="InterPro" id="IPR011459">
    <property type="entry name" value="DUF1565"/>
</dbReference>
<protein>
    <submittedName>
        <fullName evidence="6">DUF1565 domain-containing protein</fullName>
    </submittedName>
</protein>
<organism evidence="6 7">
    <name type="scientific">Kineosporia babensis</name>
    <dbReference type="NCBI Taxonomy" id="499548"/>
    <lineage>
        <taxon>Bacteria</taxon>
        <taxon>Bacillati</taxon>
        <taxon>Actinomycetota</taxon>
        <taxon>Actinomycetes</taxon>
        <taxon>Kineosporiales</taxon>
        <taxon>Kineosporiaceae</taxon>
        <taxon>Kineosporia</taxon>
    </lineage>
</organism>
<dbReference type="InterPro" id="IPR011050">
    <property type="entry name" value="Pectin_lyase_fold/virulence"/>
</dbReference>
<evidence type="ECO:0000256" key="4">
    <source>
        <dbReference type="SAM" id="SignalP"/>
    </source>
</evidence>
<accession>A0A9X1NBV3</accession>
<dbReference type="GO" id="GO:0016837">
    <property type="term" value="F:carbon-oxygen lyase activity, acting on polysaccharides"/>
    <property type="evidence" value="ECO:0007669"/>
    <property type="project" value="TreeGrafter"/>
</dbReference>
<evidence type="ECO:0000256" key="1">
    <source>
        <dbReference type="ARBA" id="ARBA00004613"/>
    </source>
</evidence>
<dbReference type="AlphaFoldDB" id="A0A9X1NBV3"/>
<comment type="caution">
    <text evidence="6">The sequence shown here is derived from an EMBL/GenBank/DDBJ whole genome shotgun (WGS) entry which is preliminary data.</text>
</comment>
<name>A0A9X1NBV3_9ACTN</name>
<evidence type="ECO:0000256" key="3">
    <source>
        <dbReference type="ARBA" id="ARBA00022729"/>
    </source>
</evidence>